<comment type="caution">
    <text evidence="1">The sequence shown here is derived from an EMBL/GenBank/DDBJ whole genome shotgun (WGS) entry which is preliminary data.</text>
</comment>
<dbReference type="AlphaFoldDB" id="A0A420TEJ9"/>
<dbReference type="Proteomes" id="UP000283569">
    <property type="component" value="Unassembled WGS sequence"/>
</dbReference>
<proteinExistence type="predicted"/>
<name>A0A420TEJ9_GIBIN</name>
<protein>
    <submittedName>
        <fullName evidence="1">Uncharacterized protein</fullName>
    </submittedName>
</protein>
<gene>
    <name evidence="1" type="ORF">BFJ72_g6603</name>
</gene>
<accession>A0A420TEJ9</accession>
<organism evidence="1 2">
    <name type="scientific">Gibberella intermedia</name>
    <name type="common">Bulb rot disease fungus</name>
    <name type="synonym">Fusarium proliferatum</name>
    <dbReference type="NCBI Taxonomy" id="948311"/>
    <lineage>
        <taxon>Eukaryota</taxon>
        <taxon>Fungi</taxon>
        <taxon>Dikarya</taxon>
        <taxon>Ascomycota</taxon>
        <taxon>Pezizomycotina</taxon>
        <taxon>Sordariomycetes</taxon>
        <taxon>Hypocreomycetidae</taxon>
        <taxon>Hypocreales</taxon>
        <taxon>Nectriaceae</taxon>
        <taxon>Fusarium</taxon>
        <taxon>Fusarium fujikuroi species complex</taxon>
    </lineage>
</organism>
<reference evidence="1 2" key="1">
    <citation type="journal article" date="2018" name="Sci. Rep.">
        <title>Characterisation of pathogen-specific regions and novel effector candidates in Fusarium oxysporum f. sp. cepae.</title>
        <authorList>
            <person name="Armitage A.D."/>
            <person name="Taylor A."/>
            <person name="Sobczyk M.K."/>
            <person name="Baxter L."/>
            <person name="Greenfield B.P."/>
            <person name="Bates H.J."/>
            <person name="Wilson F."/>
            <person name="Jackson A.C."/>
            <person name="Ott S."/>
            <person name="Harrison R.J."/>
            <person name="Clarkson J.P."/>
        </authorList>
    </citation>
    <scope>NUCLEOTIDE SEQUENCE [LARGE SCALE GENOMIC DNA]</scope>
    <source>
        <strain evidence="1 2">Fp_A8</strain>
    </source>
</reference>
<evidence type="ECO:0000313" key="2">
    <source>
        <dbReference type="Proteomes" id="UP000283569"/>
    </source>
</evidence>
<dbReference type="EMBL" id="MRDB01000020">
    <property type="protein sequence ID" value="RKL39874.1"/>
    <property type="molecule type" value="Genomic_DNA"/>
</dbReference>
<sequence length="174" mass="19577">MRHILYYTQLPGLTPVVEFWDIWQGLGLEIPDLAGYIVAVDDGGLCLRMEEEKDRVSFETILRILYLRHSFEYGNIMLTQFLAILAFLALNKLDSLMTQDSSKPEVSSMDAGDADTRAAKSTLLIAQKGLSDQGRGYYLPKIVLQDVLDRMTPSDSNVLQSFITILREGQEVAE</sequence>
<evidence type="ECO:0000313" key="1">
    <source>
        <dbReference type="EMBL" id="RKL39874.1"/>
    </source>
</evidence>